<evidence type="ECO:0000313" key="2">
    <source>
        <dbReference type="EMBL" id="GFG54651.1"/>
    </source>
</evidence>
<evidence type="ECO:0000313" key="4">
    <source>
        <dbReference type="Proteomes" id="UP000220914"/>
    </source>
</evidence>
<keyword evidence="1" id="KW-0472">Membrane</keyword>
<feature type="transmembrane region" description="Helical" evidence="1">
    <location>
        <begin position="6"/>
        <end position="29"/>
    </location>
</feature>
<evidence type="ECO:0000313" key="5">
    <source>
        <dbReference type="Proteomes" id="UP000465302"/>
    </source>
</evidence>
<evidence type="ECO:0000256" key="1">
    <source>
        <dbReference type="SAM" id="Phobius"/>
    </source>
</evidence>
<feature type="transmembrane region" description="Helical" evidence="1">
    <location>
        <begin position="157"/>
        <end position="176"/>
    </location>
</feature>
<proteinExistence type="predicted"/>
<keyword evidence="1" id="KW-0812">Transmembrane</keyword>
<feature type="transmembrane region" description="Helical" evidence="1">
    <location>
        <begin position="220"/>
        <end position="241"/>
    </location>
</feature>
<dbReference type="RefSeq" id="WP_097940786.1">
    <property type="nucleotide sequence ID" value="NZ_BLKS01000002.1"/>
</dbReference>
<feature type="transmembrane region" description="Helical" evidence="1">
    <location>
        <begin position="247"/>
        <end position="268"/>
    </location>
</feature>
<reference evidence="3 4" key="1">
    <citation type="submission" date="2017-10" db="EMBL/GenBank/DDBJ databases">
        <title>The new phylogeny of genus Mycobacterium.</title>
        <authorList>
            <person name="Tortoli E."/>
            <person name="Trovato A."/>
            <person name="Cirillo D.M."/>
        </authorList>
    </citation>
    <scope>NUCLEOTIDE SEQUENCE [LARGE SCALE GENOMIC DNA]</scope>
    <source>
        <strain evidence="3 4">CCUG37673</strain>
    </source>
</reference>
<reference evidence="2" key="3">
    <citation type="submission" date="2020-02" db="EMBL/GenBank/DDBJ databases">
        <authorList>
            <person name="Matsumoto Y."/>
            <person name="Motooka D."/>
            <person name="Nakamura S."/>
        </authorList>
    </citation>
    <scope>NUCLEOTIDE SEQUENCE</scope>
    <source>
        <strain evidence="2">JCM 6377</strain>
    </source>
</reference>
<keyword evidence="1" id="KW-1133">Transmembrane helix</keyword>
<gene>
    <name evidence="3" type="ORF">CQY20_14505</name>
    <name evidence="2" type="ORF">MAGR_60920</name>
</gene>
<dbReference type="EMBL" id="PDCP01000023">
    <property type="protein sequence ID" value="PEG37926.1"/>
    <property type="molecule type" value="Genomic_DNA"/>
</dbReference>
<feature type="transmembrane region" description="Helical" evidence="1">
    <location>
        <begin position="125"/>
        <end position="145"/>
    </location>
</feature>
<organism evidence="3 4">
    <name type="scientific">Mycolicibacterium agri</name>
    <name type="common">Mycobacterium agri</name>
    <dbReference type="NCBI Taxonomy" id="36811"/>
    <lineage>
        <taxon>Bacteria</taxon>
        <taxon>Bacillati</taxon>
        <taxon>Actinomycetota</taxon>
        <taxon>Actinomycetes</taxon>
        <taxon>Mycobacteriales</taxon>
        <taxon>Mycobacteriaceae</taxon>
        <taxon>Mycolicibacterium</taxon>
    </lineage>
</organism>
<name>A0A2A7N1Z9_MYCAG</name>
<sequence length="276" mass="30848">MDTEQVVRVALTIVTPIVTAGIGIVALVIGDWRERRTEAGRRKLSFEDASRQVEFAAQWFNASKLIAPDDERRAAAQAQAWLDEASDLVKASTPPPRSEQKRSVTVRRLLLAYPMQRRGARVLRGFYYFALGMVLLQVASALGSAFGRADTIGIPNYFSGGMIYADLLGIFVYTLIAMGFRYLALRVEESQPVETQRRLTVRDALLLQRFNGIRAHIARVVYWLWLLLTLLFATATVISTFEDPRVLPANLVASIAWVGWAVGLRYWAVSLSERAG</sequence>
<reference evidence="2 5" key="2">
    <citation type="journal article" date="2019" name="Emerg. Microbes Infect.">
        <title>Comprehensive subspecies identification of 175 nontuberculous mycobacteria species based on 7547 genomic profiles.</title>
        <authorList>
            <person name="Matsumoto Y."/>
            <person name="Kinjo T."/>
            <person name="Motooka D."/>
            <person name="Nabeya D."/>
            <person name="Jung N."/>
            <person name="Uechi K."/>
            <person name="Horii T."/>
            <person name="Iida T."/>
            <person name="Fujita J."/>
            <person name="Nakamura S."/>
        </authorList>
    </citation>
    <scope>NUCLEOTIDE SEQUENCE [LARGE SCALE GENOMIC DNA]</scope>
    <source>
        <strain evidence="2 5">JCM 6377</strain>
    </source>
</reference>
<accession>A0A2A7N1Z9</accession>
<keyword evidence="4" id="KW-1185">Reference proteome</keyword>
<dbReference type="AlphaFoldDB" id="A0A2A7N1Z9"/>
<comment type="caution">
    <text evidence="3">The sequence shown here is derived from an EMBL/GenBank/DDBJ whole genome shotgun (WGS) entry which is preliminary data.</text>
</comment>
<dbReference type="Proteomes" id="UP000220914">
    <property type="component" value="Unassembled WGS sequence"/>
</dbReference>
<evidence type="ECO:0000313" key="3">
    <source>
        <dbReference type="EMBL" id="PEG37926.1"/>
    </source>
</evidence>
<dbReference type="Proteomes" id="UP000465302">
    <property type="component" value="Unassembled WGS sequence"/>
</dbReference>
<dbReference type="EMBL" id="BLKS01000002">
    <property type="protein sequence ID" value="GFG54651.1"/>
    <property type="molecule type" value="Genomic_DNA"/>
</dbReference>
<dbReference type="OrthoDB" id="4248317at2"/>
<protein>
    <submittedName>
        <fullName evidence="3">Uncharacterized protein</fullName>
    </submittedName>
</protein>